<organism evidence="1 2">
    <name type="scientific">Candidatus Proximibacter danicus</name>
    <dbReference type="NCBI Taxonomy" id="2954365"/>
    <lineage>
        <taxon>Bacteria</taxon>
        <taxon>Pseudomonadati</taxon>
        <taxon>Pseudomonadota</taxon>
        <taxon>Betaproteobacteria</taxon>
        <taxon>Candidatus Proximibacter</taxon>
    </lineage>
</organism>
<dbReference type="AlphaFoldDB" id="A0A9D7K4H5"/>
<proteinExistence type="predicted"/>
<reference evidence="1" key="1">
    <citation type="submission" date="2020-10" db="EMBL/GenBank/DDBJ databases">
        <title>Connecting structure to function with the recovery of over 1000 high-quality activated sludge metagenome-assembled genomes encoding full-length rRNA genes using long-read sequencing.</title>
        <authorList>
            <person name="Singleton C.M."/>
            <person name="Petriglieri F."/>
            <person name="Kristensen J.M."/>
            <person name="Kirkegaard R.H."/>
            <person name="Michaelsen T.Y."/>
            <person name="Andersen M.H."/>
            <person name="Karst S.M."/>
            <person name="Dueholm M.S."/>
            <person name="Nielsen P.H."/>
            <person name="Albertsen M."/>
        </authorList>
    </citation>
    <scope>NUCLEOTIDE SEQUENCE</scope>
    <source>
        <strain evidence="1">Hirt_18-Q3-R61-65_BATAC.395</strain>
    </source>
</reference>
<comment type="caution">
    <text evidence="1">The sequence shown here is derived from an EMBL/GenBank/DDBJ whole genome shotgun (WGS) entry which is preliminary data.</text>
</comment>
<sequence length="140" mass="15493">MMNKLVLPLLLLPLLSGCINDGIAMRIDGPEHAVSLLRGQKLFWEKKMDLEVVVARMPDCQRRFSLEPAAVSPSFKVDVYMTGPNAFLLEQGKYLYSVETQTCQKFEKLAAPPEGGKGELVGVFREEAGKLVFVAAQPPK</sequence>
<accession>A0A9D7K4H5</accession>
<dbReference type="PROSITE" id="PS51257">
    <property type="entry name" value="PROKAR_LIPOPROTEIN"/>
    <property type="match status" value="1"/>
</dbReference>
<gene>
    <name evidence="1" type="ORF">IPL58_10605</name>
</gene>
<dbReference type="Proteomes" id="UP000886689">
    <property type="component" value="Unassembled WGS sequence"/>
</dbReference>
<evidence type="ECO:0000313" key="1">
    <source>
        <dbReference type="EMBL" id="MBK8524512.1"/>
    </source>
</evidence>
<evidence type="ECO:0000313" key="2">
    <source>
        <dbReference type="Proteomes" id="UP000886689"/>
    </source>
</evidence>
<evidence type="ECO:0008006" key="3">
    <source>
        <dbReference type="Google" id="ProtNLM"/>
    </source>
</evidence>
<name>A0A9D7K4H5_9PROT</name>
<protein>
    <recommendedName>
        <fullName evidence="3">Lipoprotein</fullName>
    </recommendedName>
</protein>
<dbReference type="EMBL" id="JADJUC010000010">
    <property type="protein sequence ID" value="MBK8524512.1"/>
    <property type="molecule type" value="Genomic_DNA"/>
</dbReference>